<dbReference type="AlphaFoldDB" id="A0A6H5G169"/>
<feature type="non-terminal residue" evidence="6">
    <location>
        <position position="50"/>
    </location>
</feature>
<reference evidence="6 8" key="1">
    <citation type="submission" date="2020-02" db="EMBL/GenBank/DDBJ databases">
        <authorList>
            <person name="Ferguson B K."/>
        </authorList>
    </citation>
    <scope>NUCLEOTIDE SEQUENCE [LARGE SCALE GENOMIC DNA]</scope>
</reference>
<feature type="region of interest" description="Disordered" evidence="5">
    <location>
        <begin position="1"/>
        <end position="28"/>
    </location>
</feature>
<dbReference type="EMBL" id="CADCXU010032557">
    <property type="protein sequence ID" value="CAB0018313.1"/>
    <property type="molecule type" value="Genomic_DNA"/>
</dbReference>
<feature type="compositionally biased region" description="Basic and acidic residues" evidence="5">
    <location>
        <begin position="1"/>
        <end position="22"/>
    </location>
</feature>
<organism evidence="6 8">
    <name type="scientific">Nesidiocoris tenuis</name>
    <dbReference type="NCBI Taxonomy" id="355587"/>
    <lineage>
        <taxon>Eukaryota</taxon>
        <taxon>Metazoa</taxon>
        <taxon>Ecdysozoa</taxon>
        <taxon>Arthropoda</taxon>
        <taxon>Hexapoda</taxon>
        <taxon>Insecta</taxon>
        <taxon>Pterygota</taxon>
        <taxon>Neoptera</taxon>
        <taxon>Paraneoptera</taxon>
        <taxon>Hemiptera</taxon>
        <taxon>Heteroptera</taxon>
        <taxon>Panheteroptera</taxon>
        <taxon>Cimicomorpha</taxon>
        <taxon>Miridae</taxon>
        <taxon>Dicyphina</taxon>
        <taxon>Nesidiocoris</taxon>
    </lineage>
</organism>
<evidence type="ECO:0000256" key="1">
    <source>
        <dbReference type="ARBA" id="ARBA00010838"/>
    </source>
</evidence>
<dbReference type="GO" id="GO:0008422">
    <property type="term" value="F:beta-glucosidase activity"/>
    <property type="evidence" value="ECO:0007669"/>
    <property type="project" value="TreeGrafter"/>
</dbReference>
<protein>
    <submittedName>
        <fullName evidence="6">Uncharacterized protein</fullName>
    </submittedName>
</protein>
<dbReference type="Gene3D" id="3.20.20.80">
    <property type="entry name" value="Glycosidases"/>
    <property type="match status" value="1"/>
</dbReference>
<keyword evidence="8" id="KW-1185">Reference proteome</keyword>
<comment type="similarity">
    <text evidence="1 4">Belongs to the glycosyl hydrolase 1 family.</text>
</comment>
<dbReference type="PANTHER" id="PTHR10353">
    <property type="entry name" value="GLYCOSYL HYDROLASE"/>
    <property type="match status" value="1"/>
</dbReference>
<keyword evidence="2" id="KW-0378">Hydrolase</keyword>
<dbReference type="SUPFAM" id="SSF51445">
    <property type="entry name" value="(Trans)glycosidases"/>
    <property type="match status" value="1"/>
</dbReference>
<evidence type="ECO:0000256" key="3">
    <source>
        <dbReference type="ARBA" id="ARBA00023295"/>
    </source>
</evidence>
<evidence type="ECO:0000313" key="8">
    <source>
        <dbReference type="Proteomes" id="UP000479000"/>
    </source>
</evidence>
<dbReference type="EMBL" id="CADCXU010003404">
    <property type="protein sequence ID" value="CAA9995495.1"/>
    <property type="molecule type" value="Genomic_DNA"/>
</dbReference>
<dbReference type="PANTHER" id="PTHR10353:SF36">
    <property type="entry name" value="LP05116P"/>
    <property type="match status" value="1"/>
</dbReference>
<dbReference type="InterPro" id="IPR001360">
    <property type="entry name" value="Glyco_hydro_1"/>
</dbReference>
<evidence type="ECO:0000313" key="7">
    <source>
        <dbReference type="EMBL" id="CAB0018313.1"/>
    </source>
</evidence>
<keyword evidence="3" id="KW-0326">Glycosidase</keyword>
<dbReference type="InterPro" id="IPR017853">
    <property type="entry name" value="GH"/>
</dbReference>
<evidence type="ECO:0000256" key="2">
    <source>
        <dbReference type="ARBA" id="ARBA00022801"/>
    </source>
</evidence>
<accession>A0A6H5G169</accession>
<gene>
    <name evidence="7" type="ORF">NTEN_LOCUS22222</name>
    <name evidence="6" type="ORF">NTEN_LOCUS2286</name>
</gene>
<evidence type="ECO:0000313" key="6">
    <source>
        <dbReference type="EMBL" id="CAA9995495.1"/>
    </source>
</evidence>
<dbReference type="Pfam" id="PF00232">
    <property type="entry name" value="Glyco_hydro_1"/>
    <property type="match status" value="1"/>
</dbReference>
<dbReference type="GO" id="GO:0005975">
    <property type="term" value="P:carbohydrate metabolic process"/>
    <property type="evidence" value="ECO:0007669"/>
    <property type="project" value="InterPro"/>
</dbReference>
<evidence type="ECO:0000256" key="4">
    <source>
        <dbReference type="RuleBase" id="RU003690"/>
    </source>
</evidence>
<dbReference type="Proteomes" id="UP000479000">
    <property type="component" value="Unassembled WGS sequence"/>
</dbReference>
<dbReference type="OrthoDB" id="65569at2759"/>
<sequence length="50" mass="5543">MVHKQGKGESIWDRATHDKPKTVADGSNADVACDSYHLYKEDVQLIKSIG</sequence>
<evidence type="ECO:0000256" key="5">
    <source>
        <dbReference type="SAM" id="MobiDB-lite"/>
    </source>
</evidence>
<proteinExistence type="inferred from homology"/>
<name>A0A6H5G169_9HEMI</name>